<evidence type="ECO:0000256" key="1">
    <source>
        <dbReference type="ARBA" id="ARBA00000085"/>
    </source>
</evidence>
<sequence length="453" mass="50677">MKLKKKIHLFSTLLMFILLVLANILIYFLFERMSHDTEYEQLLGRAKELTAALSQLETEVDAGLVLRAFIPANGAISIVDGNNKRLINVQSLVGLGQVEGHENPSNSYTIGRFEGTEALTISMPIIWQTGEVVTMQMTQLLTNVEENMRVLKYVLIGVTIFAMIPITLSSMTLGRIVTQPIEKLITAMNRSRKSGTFEKLTDVVSGNDELAQMERTFNEMMGQLEQNFMKQEQFVSNASHELKTPLTVIESYSKLLARRGFENREVVDEALSAIISETGRMKEMIEQMLDLAKSSGSQAFDFAQVDLSSLLVEVVKPLRQAYGREIVVEVDGPMPVETDGKFVKQLLFILLDNALKYSEREIHTSVKDLQDEVEITVKDYGKGIPPSDLPHIFDRFYRVESDRSRKTGGTGLGLSIAKEIAEGLGATLTIESVIDVGTVIRVFIPNRKVLSEF</sequence>
<keyword evidence="13 14" id="KW-0472">Membrane</keyword>
<evidence type="ECO:0000256" key="3">
    <source>
        <dbReference type="ARBA" id="ARBA00012438"/>
    </source>
</evidence>
<keyword evidence="10" id="KW-0067">ATP-binding</keyword>
<dbReference type="SUPFAM" id="SSF47384">
    <property type="entry name" value="Homodimeric domain of signal transducing histidine kinase"/>
    <property type="match status" value="1"/>
</dbReference>
<keyword evidence="4" id="KW-1003">Cell membrane</keyword>
<feature type="transmembrane region" description="Helical" evidence="14">
    <location>
        <begin position="7"/>
        <end position="30"/>
    </location>
</feature>
<evidence type="ECO:0000256" key="9">
    <source>
        <dbReference type="ARBA" id="ARBA00022777"/>
    </source>
</evidence>
<evidence type="ECO:0000256" key="4">
    <source>
        <dbReference type="ARBA" id="ARBA00022475"/>
    </source>
</evidence>
<dbReference type="InterPro" id="IPR003661">
    <property type="entry name" value="HisK_dim/P_dom"/>
</dbReference>
<dbReference type="InterPro" id="IPR004358">
    <property type="entry name" value="Sig_transdc_His_kin-like_C"/>
</dbReference>
<comment type="caution">
    <text evidence="17">The sequence shown here is derived from an EMBL/GenBank/DDBJ whole genome shotgun (WGS) entry which is preliminary data.</text>
</comment>
<evidence type="ECO:0000256" key="6">
    <source>
        <dbReference type="ARBA" id="ARBA00022679"/>
    </source>
</evidence>
<keyword evidence="7 14" id="KW-0812">Transmembrane</keyword>
<comment type="subcellular location">
    <subcellularLocation>
        <location evidence="2">Cell membrane</location>
        <topology evidence="2">Multi-pass membrane protein</topology>
    </subcellularLocation>
</comment>
<evidence type="ECO:0000256" key="11">
    <source>
        <dbReference type="ARBA" id="ARBA00022989"/>
    </source>
</evidence>
<dbReference type="InterPro" id="IPR036097">
    <property type="entry name" value="HisK_dim/P_sf"/>
</dbReference>
<dbReference type="CDD" id="cd06225">
    <property type="entry name" value="HAMP"/>
    <property type="match status" value="1"/>
</dbReference>
<evidence type="ECO:0000256" key="7">
    <source>
        <dbReference type="ARBA" id="ARBA00022692"/>
    </source>
</evidence>
<dbReference type="SMART" id="SM00388">
    <property type="entry name" value="HisKA"/>
    <property type="match status" value="1"/>
</dbReference>
<keyword evidence="9 17" id="KW-0418">Kinase</keyword>
<dbReference type="InterPro" id="IPR036890">
    <property type="entry name" value="HATPase_C_sf"/>
</dbReference>
<dbReference type="PROSITE" id="PS50109">
    <property type="entry name" value="HIS_KIN"/>
    <property type="match status" value="1"/>
</dbReference>
<dbReference type="PANTHER" id="PTHR45528">
    <property type="entry name" value="SENSOR HISTIDINE KINASE CPXA"/>
    <property type="match status" value="1"/>
</dbReference>
<dbReference type="CDD" id="cd00075">
    <property type="entry name" value="HATPase"/>
    <property type="match status" value="1"/>
</dbReference>
<gene>
    <name evidence="17" type="ORF">ACFPTP_17780</name>
</gene>
<protein>
    <recommendedName>
        <fullName evidence="3">histidine kinase</fullName>
        <ecNumber evidence="3">2.7.13.3</ecNumber>
    </recommendedName>
</protein>
<reference evidence="18" key="1">
    <citation type="journal article" date="2019" name="Int. J. Syst. Evol. Microbiol.">
        <title>The Global Catalogue of Microorganisms (GCM) 10K type strain sequencing project: providing services to taxonomists for standard genome sequencing and annotation.</title>
        <authorList>
            <consortium name="The Broad Institute Genomics Platform"/>
            <consortium name="The Broad Institute Genome Sequencing Center for Infectious Disease"/>
            <person name="Wu L."/>
            <person name="Ma J."/>
        </authorList>
    </citation>
    <scope>NUCLEOTIDE SEQUENCE [LARGE SCALE GENOMIC DNA]</scope>
    <source>
        <strain evidence="18">KACC 11299</strain>
    </source>
</reference>
<evidence type="ECO:0000256" key="2">
    <source>
        <dbReference type="ARBA" id="ARBA00004651"/>
    </source>
</evidence>
<evidence type="ECO:0000259" key="16">
    <source>
        <dbReference type="PROSITE" id="PS50885"/>
    </source>
</evidence>
<dbReference type="EMBL" id="JBHSNP010000029">
    <property type="protein sequence ID" value="MFC5605093.1"/>
    <property type="molecule type" value="Genomic_DNA"/>
</dbReference>
<keyword evidence="6" id="KW-0808">Transferase</keyword>
<evidence type="ECO:0000256" key="13">
    <source>
        <dbReference type="ARBA" id="ARBA00023136"/>
    </source>
</evidence>
<evidence type="ECO:0000256" key="5">
    <source>
        <dbReference type="ARBA" id="ARBA00022553"/>
    </source>
</evidence>
<proteinExistence type="predicted"/>
<dbReference type="CDD" id="cd00082">
    <property type="entry name" value="HisKA"/>
    <property type="match status" value="1"/>
</dbReference>
<dbReference type="InterPro" id="IPR005467">
    <property type="entry name" value="His_kinase_dom"/>
</dbReference>
<dbReference type="Proteomes" id="UP001596071">
    <property type="component" value="Unassembled WGS sequence"/>
</dbReference>
<dbReference type="Gene3D" id="3.30.565.10">
    <property type="entry name" value="Histidine kinase-like ATPase, C-terminal domain"/>
    <property type="match status" value="1"/>
</dbReference>
<dbReference type="SUPFAM" id="SSF158472">
    <property type="entry name" value="HAMP domain-like"/>
    <property type="match status" value="1"/>
</dbReference>
<dbReference type="SUPFAM" id="SSF55874">
    <property type="entry name" value="ATPase domain of HSP90 chaperone/DNA topoisomerase II/histidine kinase"/>
    <property type="match status" value="1"/>
</dbReference>
<dbReference type="SMART" id="SM00304">
    <property type="entry name" value="HAMP"/>
    <property type="match status" value="1"/>
</dbReference>
<keyword evidence="12" id="KW-0902">Two-component regulatory system</keyword>
<dbReference type="GO" id="GO:0016301">
    <property type="term" value="F:kinase activity"/>
    <property type="evidence" value="ECO:0007669"/>
    <property type="project" value="UniProtKB-KW"/>
</dbReference>
<evidence type="ECO:0000313" key="17">
    <source>
        <dbReference type="EMBL" id="MFC5605093.1"/>
    </source>
</evidence>
<dbReference type="Gene3D" id="1.10.287.130">
    <property type="match status" value="1"/>
</dbReference>
<dbReference type="Pfam" id="PF00672">
    <property type="entry name" value="HAMP"/>
    <property type="match status" value="1"/>
</dbReference>
<evidence type="ECO:0000256" key="12">
    <source>
        <dbReference type="ARBA" id="ARBA00023012"/>
    </source>
</evidence>
<organism evidence="17 18">
    <name type="scientific">Sporosarcina koreensis</name>
    <dbReference type="NCBI Taxonomy" id="334735"/>
    <lineage>
        <taxon>Bacteria</taxon>
        <taxon>Bacillati</taxon>
        <taxon>Bacillota</taxon>
        <taxon>Bacilli</taxon>
        <taxon>Bacillales</taxon>
        <taxon>Caryophanaceae</taxon>
        <taxon>Sporosarcina</taxon>
    </lineage>
</organism>
<dbReference type="PROSITE" id="PS50885">
    <property type="entry name" value="HAMP"/>
    <property type="match status" value="1"/>
</dbReference>
<dbReference type="Gene3D" id="6.10.340.10">
    <property type="match status" value="1"/>
</dbReference>
<keyword evidence="5" id="KW-0597">Phosphoprotein</keyword>
<dbReference type="RefSeq" id="WP_381447598.1">
    <property type="nucleotide sequence ID" value="NZ_JBHSNP010000029.1"/>
</dbReference>
<dbReference type="Pfam" id="PF02518">
    <property type="entry name" value="HATPase_c"/>
    <property type="match status" value="1"/>
</dbReference>
<dbReference type="InterPro" id="IPR003594">
    <property type="entry name" value="HATPase_dom"/>
</dbReference>
<evidence type="ECO:0000256" key="8">
    <source>
        <dbReference type="ARBA" id="ARBA00022741"/>
    </source>
</evidence>
<evidence type="ECO:0000259" key="15">
    <source>
        <dbReference type="PROSITE" id="PS50109"/>
    </source>
</evidence>
<keyword evidence="18" id="KW-1185">Reference proteome</keyword>
<evidence type="ECO:0000256" key="10">
    <source>
        <dbReference type="ARBA" id="ARBA00022840"/>
    </source>
</evidence>
<name>A0ABW0U4R3_9BACL</name>
<evidence type="ECO:0000256" key="14">
    <source>
        <dbReference type="SAM" id="Phobius"/>
    </source>
</evidence>
<accession>A0ABW0U4R3</accession>
<feature type="domain" description="HAMP" evidence="16">
    <location>
        <begin position="175"/>
        <end position="229"/>
    </location>
</feature>
<keyword evidence="8" id="KW-0547">Nucleotide-binding</keyword>
<dbReference type="SMART" id="SM00387">
    <property type="entry name" value="HATPase_c"/>
    <property type="match status" value="1"/>
</dbReference>
<dbReference type="InterPro" id="IPR003660">
    <property type="entry name" value="HAMP_dom"/>
</dbReference>
<comment type="catalytic activity">
    <reaction evidence="1">
        <text>ATP + protein L-histidine = ADP + protein N-phospho-L-histidine.</text>
        <dbReference type="EC" id="2.7.13.3"/>
    </reaction>
</comment>
<keyword evidence="11 14" id="KW-1133">Transmembrane helix</keyword>
<dbReference type="PANTHER" id="PTHR45528:SF1">
    <property type="entry name" value="SENSOR HISTIDINE KINASE CPXA"/>
    <property type="match status" value="1"/>
</dbReference>
<dbReference type="PRINTS" id="PR00344">
    <property type="entry name" value="BCTRLSENSOR"/>
</dbReference>
<feature type="domain" description="Histidine kinase" evidence="15">
    <location>
        <begin position="237"/>
        <end position="448"/>
    </location>
</feature>
<evidence type="ECO:0000313" key="18">
    <source>
        <dbReference type="Proteomes" id="UP001596071"/>
    </source>
</evidence>
<dbReference type="EC" id="2.7.13.3" evidence="3"/>
<dbReference type="InterPro" id="IPR050398">
    <property type="entry name" value="HssS/ArlS-like"/>
</dbReference>
<dbReference type="Pfam" id="PF00512">
    <property type="entry name" value="HisKA"/>
    <property type="match status" value="1"/>
</dbReference>